<proteinExistence type="predicted"/>
<evidence type="ECO:0000313" key="1">
    <source>
        <dbReference type="EMBL" id="JAH79550.1"/>
    </source>
</evidence>
<accession>A0A0E9VQ92</accession>
<dbReference type="AlphaFoldDB" id="A0A0E9VQ92"/>
<protein>
    <submittedName>
        <fullName evidence="1">Uncharacterized protein</fullName>
    </submittedName>
</protein>
<organism evidence="1">
    <name type="scientific">Anguilla anguilla</name>
    <name type="common">European freshwater eel</name>
    <name type="synonym">Muraena anguilla</name>
    <dbReference type="NCBI Taxonomy" id="7936"/>
    <lineage>
        <taxon>Eukaryota</taxon>
        <taxon>Metazoa</taxon>
        <taxon>Chordata</taxon>
        <taxon>Craniata</taxon>
        <taxon>Vertebrata</taxon>
        <taxon>Euteleostomi</taxon>
        <taxon>Actinopterygii</taxon>
        <taxon>Neopterygii</taxon>
        <taxon>Teleostei</taxon>
        <taxon>Anguilliformes</taxon>
        <taxon>Anguillidae</taxon>
        <taxon>Anguilla</taxon>
    </lineage>
</organism>
<sequence length="21" mass="2636">MKIVWLAKLNSFLYLNLDMWH</sequence>
<reference evidence="1" key="1">
    <citation type="submission" date="2014-11" db="EMBL/GenBank/DDBJ databases">
        <authorList>
            <person name="Amaro Gonzalez C."/>
        </authorList>
    </citation>
    <scope>NUCLEOTIDE SEQUENCE</scope>
</reference>
<dbReference type="EMBL" id="GBXM01029027">
    <property type="protein sequence ID" value="JAH79550.1"/>
    <property type="molecule type" value="Transcribed_RNA"/>
</dbReference>
<name>A0A0E9VQ92_ANGAN</name>
<reference evidence="1" key="2">
    <citation type="journal article" date="2015" name="Fish Shellfish Immunol.">
        <title>Early steps in the European eel (Anguilla anguilla)-Vibrio vulnificus interaction in the gills: Role of the RtxA13 toxin.</title>
        <authorList>
            <person name="Callol A."/>
            <person name="Pajuelo D."/>
            <person name="Ebbesson L."/>
            <person name="Teles M."/>
            <person name="MacKenzie S."/>
            <person name="Amaro C."/>
        </authorList>
    </citation>
    <scope>NUCLEOTIDE SEQUENCE</scope>
</reference>